<gene>
    <name evidence="3" type="ORF">GTA08_BOTSDO02678</name>
</gene>
<feature type="region of interest" description="Disordered" evidence="2">
    <location>
        <begin position="184"/>
        <end position="252"/>
    </location>
</feature>
<reference evidence="3" key="1">
    <citation type="submission" date="2020-04" db="EMBL/GenBank/DDBJ databases">
        <title>Genome Assembly and Annotation of Botryosphaeria dothidea sdau 11-99, a Latent Pathogen of Apple Fruit Ring Rot in China.</title>
        <authorList>
            <person name="Yu C."/>
            <person name="Diao Y."/>
            <person name="Lu Q."/>
            <person name="Zhao J."/>
            <person name="Cui S."/>
            <person name="Peng C."/>
            <person name="He B."/>
            <person name="Liu H."/>
        </authorList>
    </citation>
    <scope>NUCLEOTIDE SEQUENCE [LARGE SCALE GENOMIC DNA]</scope>
    <source>
        <strain evidence="3">Sdau11-99</strain>
    </source>
</reference>
<evidence type="ECO:0000313" key="4">
    <source>
        <dbReference type="Proteomes" id="UP000572817"/>
    </source>
</evidence>
<feature type="compositionally biased region" description="Polar residues" evidence="2">
    <location>
        <begin position="117"/>
        <end position="134"/>
    </location>
</feature>
<evidence type="ECO:0000256" key="1">
    <source>
        <dbReference type="SAM" id="Coils"/>
    </source>
</evidence>
<feature type="compositionally biased region" description="Low complexity" evidence="2">
    <location>
        <begin position="1034"/>
        <end position="1047"/>
    </location>
</feature>
<evidence type="ECO:0000256" key="2">
    <source>
        <dbReference type="SAM" id="MobiDB-lite"/>
    </source>
</evidence>
<protein>
    <submittedName>
        <fullName evidence="3">Uncharacterized protein</fullName>
    </submittedName>
</protein>
<organism evidence="3 4">
    <name type="scientific">Botryosphaeria dothidea</name>
    <dbReference type="NCBI Taxonomy" id="55169"/>
    <lineage>
        <taxon>Eukaryota</taxon>
        <taxon>Fungi</taxon>
        <taxon>Dikarya</taxon>
        <taxon>Ascomycota</taxon>
        <taxon>Pezizomycotina</taxon>
        <taxon>Dothideomycetes</taxon>
        <taxon>Dothideomycetes incertae sedis</taxon>
        <taxon>Botryosphaeriales</taxon>
        <taxon>Botryosphaeriaceae</taxon>
        <taxon>Botryosphaeria</taxon>
    </lineage>
</organism>
<dbReference type="Proteomes" id="UP000572817">
    <property type="component" value="Unassembled WGS sequence"/>
</dbReference>
<feature type="region of interest" description="Disordered" evidence="2">
    <location>
        <begin position="1216"/>
        <end position="1284"/>
    </location>
</feature>
<feature type="compositionally biased region" description="Basic and acidic residues" evidence="2">
    <location>
        <begin position="675"/>
        <end position="691"/>
    </location>
</feature>
<comment type="caution">
    <text evidence="3">The sequence shown here is derived from an EMBL/GenBank/DDBJ whole genome shotgun (WGS) entry which is preliminary data.</text>
</comment>
<feature type="region of interest" description="Disordered" evidence="2">
    <location>
        <begin position="971"/>
        <end position="1001"/>
    </location>
</feature>
<keyword evidence="4" id="KW-1185">Reference proteome</keyword>
<feature type="coiled-coil region" evidence="1">
    <location>
        <begin position="1343"/>
        <end position="1372"/>
    </location>
</feature>
<feature type="region of interest" description="Disordered" evidence="2">
    <location>
        <begin position="1"/>
        <end position="83"/>
    </location>
</feature>
<feature type="coiled-coil region" evidence="1">
    <location>
        <begin position="271"/>
        <end position="298"/>
    </location>
</feature>
<feature type="region of interest" description="Disordered" evidence="2">
    <location>
        <begin position="533"/>
        <end position="575"/>
    </location>
</feature>
<feature type="compositionally biased region" description="Low complexity" evidence="2">
    <location>
        <begin position="538"/>
        <end position="551"/>
    </location>
</feature>
<evidence type="ECO:0000313" key="3">
    <source>
        <dbReference type="EMBL" id="KAF4309813.1"/>
    </source>
</evidence>
<feature type="compositionally biased region" description="Polar residues" evidence="2">
    <location>
        <begin position="834"/>
        <end position="844"/>
    </location>
</feature>
<feature type="region of interest" description="Disordered" evidence="2">
    <location>
        <begin position="1013"/>
        <end position="1056"/>
    </location>
</feature>
<feature type="compositionally biased region" description="Basic residues" evidence="2">
    <location>
        <begin position="1"/>
        <end position="12"/>
    </location>
</feature>
<accession>A0A8H4J2Z9</accession>
<feature type="compositionally biased region" description="Basic residues" evidence="2">
    <location>
        <begin position="710"/>
        <end position="730"/>
    </location>
</feature>
<feature type="region of interest" description="Disordered" evidence="2">
    <location>
        <begin position="883"/>
        <end position="934"/>
    </location>
</feature>
<feature type="region of interest" description="Disordered" evidence="2">
    <location>
        <begin position="442"/>
        <end position="467"/>
    </location>
</feature>
<feature type="compositionally biased region" description="Polar residues" evidence="2">
    <location>
        <begin position="39"/>
        <end position="71"/>
    </location>
</feature>
<feature type="compositionally biased region" description="Basic and acidic residues" evidence="2">
    <location>
        <begin position="16"/>
        <end position="37"/>
    </location>
</feature>
<feature type="compositionally biased region" description="Basic and acidic residues" evidence="2">
    <location>
        <begin position="220"/>
        <end position="241"/>
    </location>
</feature>
<name>A0A8H4J2Z9_9PEZI</name>
<feature type="compositionally biased region" description="Polar residues" evidence="2">
    <location>
        <begin position="1440"/>
        <end position="1449"/>
    </location>
</feature>
<feature type="compositionally biased region" description="Basic and acidic residues" evidence="2">
    <location>
        <begin position="564"/>
        <end position="573"/>
    </location>
</feature>
<feature type="compositionally biased region" description="Basic and acidic residues" evidence="2">
    <location>
        <begin position="1250"/>
        <end position="1259"/>
    </location>
</feature>
<feature type="compositionally biased region" description="Polar residues" evidence="2">
    <location>
        <begin position="1458"/>
        <end position="1474"/>
    </location>
</feature>
<keyword evidence="1" id="KW-0175">Coiled coil</keyword>
<feature type="region of interest" description="Disordered" evidence="2">
    <location>
        <begin position="103"/>
        <end position="139"/>
    </location>
</feature>
<dbReference type="EMBL" id="WWBZ02000016">
    <property type="protein sequence ID" value="KAF4309813.1"/>
    <property type="molecule type" value="Genomic_DNA"/>
</dbReference>
<proteinExistence type="predicted"/>
<feature type="compositionally biased region" description="Polar residues" evidence="2">
    <location>
        <begin position="442"/>
        <end position="452"/>
    </location>
</feature>
<feature type="region of interest" description="Disordered" evidence="2">
    <location>
        <begin position="1438"/>
        <end position="1510"/>
    </location>
</feature>
<feature type="compositionally biased region" description="Basic and acidic residues" evidence="2">
    <location>
        <begin position="883"/>
        <end position="892"/>
    </location>
</feature>
<feature type="compositionally biased region" description="Basic and acidic residues" evidence="2">
    <location>
        <begin position="772"/>
        <end position="781"/>
    </location>
</feature>
<feature type="region of interest" description="Disordered" evidence="2">
    <location>
        <begin position="670"/>
        <end position="852"/>
    </location>
</feature>
<feature type="region of interest" description="Disordered" evidence="2">
    <location>
        <begin position="1134"/>
        <end position="1157"/>
    </location>
</feature>
<sequence length="1510" mass="166253">MPLKKPKKKKAAASKSSEHQPTKDADLTLEEFERIVDEATSNQIQTAATTSSSQDDGRTSQTAASGISNHTARAKIPGSMNQLSLPRESIATIQKLLRIKDGDQSAIQQQQHQQQQETTHMASSQSTGSTNATASPPDPVKLLADEANGNQVWQMTGVLDENNQVVALVTDSRELIILEKNEDPNDTSVRPRLALPGESLESGGDLIAGKTTVARMGSGDGHDNSDTSDCDDHRTENEHAATDVPSSHGSLRTTNEAEHWNSEILELWQIVSHLLKQMEESEAQATQIKSEVTILDDKLTLDTEKPGEIVHGVLGAVRDWLPPHGKKFNAAVAADADLKRAVSFARKLVLLAQASDTVVANYYDKSLPETVTPLMEVFASFLINSPHSIPPERQVVRMSSACGIATYFSTPFVATCANCTANALEIVKKLAKTRVIIDAHGNVQQPSSSSAAHDQRDEGSDDDLSKNMNETLTSELHRAINSGNFDVAIAAGAFIVVNKTHHEEDRNPESADSGEDVELSSRWLFREERGAEACTLEPNSQSPSRTSSPSSFKQESHPSVSPHRSGDNEETKKTRLRMGVQSIECCEEAPNDNSKGLVSCTSCPDVPPYAKVLAQHFPPSPRLGPIVPDWQTLVDREKNGGKGKPHWSEWTGSYKAPRKGHFEALVLEETVIVPDEEKRRGAKSIDDDRARAPSPVSSCTLDGEEPQQDKRKKKNKSKKSKSNKKRKKKKAQESSAVEQDTEVKRSQEDVCPPLPQDIPQVDKNQDTGLIHPPDDMDRDSAAEILVNLKNHTKEQSGEEEDLPTQSEPLRLNEEHGTDVAVPPKSHVSEEQVKDNSVLSTTTASRSEEEKDAAIPVRVALLEEHKTAEKIIRSGSLKLFEEQSSELHVEDGSLRSTPEQAAAPLASSGPPQTEEKAGTETDILENPSGVDERRDSIEILSSREAVGKPRWFDFESDSEMTDVVKADLKALINKPTKPFVTTQPRKAGGQEPDESESDTRRKWFDSVAWDREFPPLRGESSTRSPKASIVPENVSSTTDPSRTSSPDSIGRPTGEIGGEFVVTVTQVDKPERIRWPYVTNDFANHFPRIAKLLADLEVERSIRDGTFDFDILMAADQIEYEDNVGIAQDDLLDHGSKQESEQELEHELEQRPVEHSSPHEAIYSADDEGSFDEQQEFRSSPSYEAVWSSEEHMLELESAKSSIEYSDIYPPHETVQEASEAALDDEQSSSLYHGPADEVETVSPLQTSDETSSRGDDNIRKPIIRLPVGSCYPEKPMDGPLRDESEITQTPDEYDVELLIKREVAMQLESVLQGQDKLQSQMSANENNQNEVLKRLTASEKIQLELLEELKATRNAKNELLEANNASREVQAELLRKAEASDKTQKTLFRMTDECRTMQQKLLKRGTADEESRAKLFGIASDFNQKVAAWIADSGIPAEQLSKSGGSENMQQREAKASTKASSSVHFQEGNSLDSSILGVKDEDDHAQGELQKPQETVGEAVSEEKQGGTG</sequence>
<feature type="compositionally biased region" description="Basic and acidic residues" evidence="2">
    <location>
        <begin position="1274"/>
        <end position="1284"/>
    </location>
</feature>